<accession>A0A9X2T796</accession>
<gene>
    <name evidence="2" type="ORF">NVS89_11960</name>
</gene>
<reference evidence="2" key="1">
    <citation type="submission" date="2022-08" db="EMBL/GenBank/DDBJ databases">
        <authorList>
            <person name="Li F."/>
        </authorList>
    </citation>
    <scope>NUCLEOTIDE SEQUENCE</scope>
    <source>
        <strain evidence="2">MQZ15Z-1</strain>
    </source>
</reference>
<keyword evidence="3" id="KW-1185">Reference proteome</keyword>
<dbReference type="EMBL" id="JANTHZ010000004">
    <property type="protein sequence ID" value="MCS0495818.1"/>
    <property type="molecule type" value="Genomic_DNA"/>
</dbReference>
<comment type="caution">
    <text evidence="2">The sequence shown here is derived from an EMBL/GenBank/DDBJ whole genome shotgun (WGS) entry which is preliminary data.</text>
</comment>
<evidence type="ECO:0000313" key="2">
    <source>
        <dbReference type="EMBL" id="MCS0495818.1"/>
    </source>
</evidence>
<dbReference type="AlphaFoldDB" id="A0A9X2T796"/>
<dbReference type="RefSeq" id="WP_258732974.1">
    <property type="nucleotide sequence ID" value="NZ_JANTHZ010000004.1"/>
</dbReference>
<sequence length="90" mass="9439">MRERTLRILLSAALLAGAATFATVGDALADDAKDCSDGVAMIKAEIAKGPPKATLDKLNKALRGAQREMGEGEYDECLDFVGDAKKAIKG</sequence>
<feature type="chain" id="PRO_5040924245" description="Histidine kinase" evidence="1">
    <location>
        <begin position="30"/>
        <end position="90"/>
    </location>
</feature>
<name>A0A9X2T796_9HYPH</name>
<evidence type="ECO:0008006" key="4">
    <source>
        <dbReference type="Google" id="ProtNLM"/>
    </source>
</evidence>
<evidence type="ECO:0000313" key="3">
    <source>
        <dbReference type="Proteomes" id="UP001151088"/>
    </source>
</evidence>
<keyword evidence="1" id="KW-0732">Signal</keyword>
<feature type="signal peptide" evidence="1">
    <location>
        <begin position="1"/>
        <end position="29"/>
    </location>
</feature>
<protein>
    <recommendedName>
        <fullName evidence="4">Histidine kinase</fullName>
    </recommendedName>
</protein>
<evidence type="ECO:0000256" key="1">
    <source>
        <dbReference type="SAM" id="SignalP"/>
    </source>
</evidence>
<dbReference type="Proteomes" id="UP001151088">
    <property type="component" value="Unassembled WGS sequence"/>
</dbReference>
<proteinExistence type="predicted"/>
<organism evidence="2 3">
    <name type="scientific">Ancylobacter mangrovi</name>
    <dbReference type="NCBI Taxonomy" id="2972472"/>
    <lineage>
        <taxon>Bacteria</taxon>
        <taxon>Pseudomonadati</taxon>
        <taxon>Pseudomonadota</taxon>
        <taxon>Alphaproteobacteria</taxon>
        <taxon>Hyphomicrobiales</taxon>
        <taxon>Xanthobacteraceae</taxon>
        <taxon>Ancylobacter</taxon>
    </lineage>
</organism>